<dbReference type="GO" id="GO:0000160">
    <property type="term" value="P:phosphorelay signal transduction system"/>
    <property type="evidence" value="ECO:0007669"/>
    <property type="project" value="InterPro"/>
</dbReference>
<evidence type="ECO:0000313" key="4">
    <source>
        <dbReference type="Proteomes" id="UP000434101"/>
    </source>
</evidence>
<sequence length="144" mass="15668">MVEDNPGDIRLIKAGFDESSVDGSLTVVTDGEEALDYLYQRNGYRSTGKPDFLFLDLNVPKKTGSDILERIDGDIDLRSIPILVLTGSRADNHVLETYRMGADGYFVKPVDPNEFMSLVETVVDTVSSSGALPPGEFAGIDHGK</sequence>
<dbReference type="PANTHER" id="PTHR44520">
    <property type="entry name" value="RESPONSE REGULATOR RCP1-RELATED"/>
    <property type="match status" value="1"/>
</dbReference>
<evidence type="ECO:0000256" key="1">
    <source>
        <dbReference type="PROSITE-ProRule" id="PRU00169"/>
    </source>
</evidence>
<evidence type="ECO:0000259" key="2">
    <source>
        <dbReference type="PROSITE" id="PS50110"/>
    </source>
</evidence>
<accession>A0A6B0VMF9</accession>
<dbReference type="SMART" id="SM00448">
    <property type="entry name" value="REC"/>
    <property type="match status" value="1"/>
</dbReference>
<dbReference type="AlphaFoldDB" id="A0A6B0VMF9"/>
<dbReference type="PANTHER" id="PTHR44520:SF2">
    <property type="entry name" value="RESPONSE REGULATOR RCP1"/>
    <property type="match status" value="1"/>
</dbReference>
<reference evidence="3 4" key="1">
    <citation type="submission" date="2020-01" db="EMBL/GenBank/DDBJ databases">
        <title>Natronorubrum sp. JWXQ-INN 674 isolated from Inner Mongolia Autonomous Region of China.</title>
        <authorList>
            <person name="Xue Q."/>
        </authorList>
    </citation>
    <scope>NUCLEOTIDE SEQUENCE [LARGE SCALE GENOMIC DNA]</scope>
    <source>
        <strain evidence="3 4">JWXQ-INN-674</strain>
    </source>
</reference>
<gene>
    <name evidence="3" type="ORF">GS429_13275</name>
</gene>
<dbReference type="InterPro" id="IPR052893">
    <property type="entry name" value="TCS_response_regulator"/>
</dbReference>
<protein>
    <submittedName>
        <fullName evidence="3">Response regulator</fullName>
    </submittedName>
</protein>
<dbReference type="EMBL" id="WUYX01000041">
    <property type="protein sequence ID" value="MXV63021.1"/>
    <property type="molecule type" value="Genomic_DNA"/>
</dbReference>
<keyword evidence="1" id="KW-0597">Phosphoprotein</keyword>
<feature type="domain" description="Response regulatory" evidence="2">
    <location>
        <begin position="1"/>
        <end position="123"/>
    </location>
</feature>
<dbReference type="SUPFAM" id="SSF52172">
    <property type="entry name" value="CheY-like"/>
    <property type="match status" value="1"/>
</dbReference>
<organism evidence="3 4">
    <name type="scientific">Natronorubrum halalkaliphilum</name>
    <dbReference type="NCBI Taxonomy" id="2691917"/>
    <lineage>
        <taxon>Archaea</taxon>
        <taxon>Methanobacteriati</taxon>
        <taxon>Methanobacteriota</taxon>
        <taxon>Stenosarchaea group</taxon>
        <taxon>Halobacteria</taxon>
        <taxon>Halobacteriales</taxon>
        <taxon>Natrialbaceae</taxon>
        <taxon>Natronorubrum</taxon>
    </lineage>
</organism>
<dbReference type="Pfam" id="PF00072">
    <property type="entry name" value="Response_reg"/>
    <property type="match status" value="1"/>
</dbReference>
<dbReference type="InterPro" id="IPR011006">
    <property type="entry name" value="CheY-like_superfamily"/>
</dbReference>
<evidence type="ECO:0000313" key="3">
    <source>
        <dbReference type="EMBL" id="MXV63021.1"/>
    </source>
</evidence>
<comment type="caution">
    <text evidence="3">The sequence shown here is derived from an EMBL/GenBank/DDBJ whole genome shotgun (WGS) entry which is preliminary data.</text>
</comment>
<feature type="modified residue" description="4-aspartylphosphate" evidence="1">
    <location>
        <position position="56"/>
    </location>
</feature>
<dbReference type="OrthoDB" id="9652at2157"/>
<dbReference type="CDD" id="cd17557">
    <property type="entry name" value="REC_Rcp-like"/>
    <property type="match status" value="1"/>
</dbReference>
<name>A0A6B0VMF9_9EURY</name>
<proteinExistence type="predicted"/>
<dbReference type="PROSITE" id="PS50110">
    <property type="entry name" value="RESPONSE_REGULATORY"/>
    <property type="match status" value="1"/>
</dbReference>
<dbReference type="InterPro" id="IPR001789">
    <property type="entry name" value="Sig_transdc_resp-reg_receiver"/>
</dbReference>
<keyword evidence="4" id="KW-1185">Reference proteome</keyword>
<dbReference type="Gene3D" id="3.40.50.2300">
    <property type="match status" value="1"/>
</dbReference>
<dbReference type="RefSeq" id="WP_160065855.1">
    <property type="nucleotide sequence ID" value="NZ_WUYX01000041.1"/>
</dbReference>
<dbReference type="Proteomes" id="UP000434101">
    <property type="component" value="Unassembled WGS sequence"/>
</dbReference>